<feature type="chain" id="PRO_5035312941" evidence="1">
    <location>
        <begin position="18"/>
        <end position="106"/>
    </location>
</feature>
<keyword evidence="1" id="KW-0732">Signal</keyword>
<name>A0A8J2SMH2_9STRA</name>
<gene>
    <name evidence="2" type="ORF">PECAL_5P04310</name>
</gene>
<dbReference type="Proteomes" id="UP000789595">
    <property type="component" value="Unassembled WGS sequence"/>
</dbReference>
<dbReference type="AlphaFoldDB" id="A0A8J2SMH2"/>
<evidence type="ECO:0000313" key="2">
    <source>
        <dbReference type="EMBL" id="CAH0375883.1"/>
    </source>
</evidence>
<comment type="caution">
    <text evidence="2">The sequence shown here is derived from an EMBL/GenBank/DDBJ whole genome shotgun (WGS) entry which is preliminary data.</text>
</comment>
<organism evidence="2 3">
    <name type="scientific">Pelagomonas calceolata</name>
    <dbReference type="NCBI Taxonomy" id="35677"/>
    <lineage>
        <taxon>Eukaryota</taxon>
        <taxon>Sar</taxon>
        <taxon>Stramenopiles</taxon>
        <taxon>Ochrophyta</taxon>
        <taxon>Pelagophyceae</taxon>
        <taxon>Pelagomonadales</taxon>
        <taxon>Pelagomonadaceae</taxon>
        <taxon>Pelagomonas</taxon>
    </lineage>
</organism>
<accession>A0A8J2SMH2</accession>
<feature type="signal peptide" evidence="1">
    <location>
        <begin position="1"/>
        <end position="17"/>
    </location>
</feature>
<proteinExistence type="predicted"/>
<dbReference type="EMBL" id="CAKKNE010000005">
    <property type="protein sequence ID" value="CAH0375883.1"/>
    <property type="molecule type" value="Genomic_DNA"/>
</dbReference>
<keyword evidence="3" id="KW-1185">Reference proteome</keyword>
<protein>
    <submittedName>
        <fullName evidence="2">Uncharacterized protein</fullName>
    </submittedName>
</protein>
<reference evidence="2" key="1">
    <citation type="submission" date="2021-11" db="EMBL/GenBank/DDBJ databases">
        <authorList>
            <consortium name="Genoscope - CEA"/>
            <person name="William W."/>
        </authorList>
    </citation>
    <scope>NUCLEOTIDE SEQUENCE</scope>
</reference>
<evidence type="ECO:0000256" key="1">
    <source>
        <dbReference type="SAM" id="SignalP"/>
    </source>
</evidence>
<evidence type="ECO:0000313" key="3">
    <source>
        <dbReference type="Proteomes" id="UP000789595"/>
    </source>
</evidence>
<sequence length="106" mass="10613">MRAAPTVLLFVAHAASALQPVSVQRRALLGGAAAALVATSKEHANAAGLEQFKTLVDELGALNKAAQAGTASTKALQKGYVATVVPLENAARKNPSRAAPGSNLGG</sequence>